<evidence type="ECO:0000313" key="2">
    <source>
        <dbReference type="Proteomes" id="UP000467841"/>
    </source>
</evidence>
<gene>
    <name evidence="1" type="ORF">MERR_LOCUS43349</name>
</gene>
<dbReference type="Proteomes" id="UP000467841">
    <property type="component" value="Unassembled WGS sequence"/>
</dbReference>
<keyword evidence="2" id="KW-1185">Reference proteome</keyword>
<evidence type="ECO:0000313" key="1">
    <source>
        <dbReference type="EMBL" id="CAA7056113.1"/>
    </source>
</evidence>
<comment type="caution">
    <text evidence="1">The sequence shown here is derived from an EMBL/GenBank/DDBJ whole genome shotgun (WGS) entry which is preliminary data.</text>
</comment>
<protein>
    <submittedName>
        <fullName evidence="1">Uncharacterized protein</fullName>
    </submittedName>
</protein>
<sequence>MKLCAESARSSGRRGPMNVSCCRAVMLQLVGEIGFRLPIDADPLCVEKCLDAPRWAPIVRVEMVRFGKTSNEGMWVETFVLKCAIYSLRGRSDQRSLGARTSGPGRLDGPLDLGRPIWRDAKPTSNKYQLRWMHKQKKYMGTNTDVYHLYDHRQSQEPPEISIE</sequence>
<organism evidence="1 2">
    <name type="scientific">Microthlaspi erraticum</name>
    <dbReference type="NCBI Taxonomy" id="1685480"/>
    <lineage>
        <taxon>Eukaryota</taxon>
        <taxon>Viridiplantae</taxon>
        <taxon>Streptophyta</taxon>
        <taxon>Embryophyta</taxon>
        <taxon>Tracheophyta</taxon>
        <taxon>Spermatophyta</taxon>
        <taxon>Magnoliopsida</taxon>
        <taxon>eudicotyledons</taxon>
        <taxon>Gunneridae</taxon>
        <taxon>Pentapetalae</taxon>
        <taxon>rosids</taxon>
        <taxon>malvids</taxon>
        <taxon>Brassicales</taxon>
        <taxon>Brassicaceae</taxon>
        <taxon>Coluteocarpeae</taxon>
        <taxon>Microthlaspi</taxon>
    </lineage>
</organism>
<dbReference type="AlphaFoldDB" id="A0A6D2KS26"/>
<name>A0A6D2KS26_9BRAS</name>
<reference evidence="1" key="1">
    <citation type="submission" date="2020-01" db="EMBL/GenBank/DDBJ databases">
        <authorList>
            <person name="Mishra B."/>
        </authorList>
    </citation>
    <scope>NUCLEOTIDE SEQUENCE [LARGE SCALE GENOMIC DNA]</scope>
</reference>
<proteinExistence type="predicted"/>
<accession>A0A6D2KS26</accession>
<dbReference type="EMBL" id="CACVBM020001628">
    <property type="protein sequence ID" value="CAA7056113.1"/>
    <property type="molecule type" value="Genomic_DNA"/>
</dbReference>